<keyword evidence="2" id="KW-1133">Transmembrane helix</keyword>
<gene>
    <name evidence="3" type="primary">spoIIR</name>
    <name evidence="3" type="ORF">EDM21_24290</name>
</gene>
<feature type="transmembrane region" description="Helical" evidence="2">
    <location>
        <begin position="9"/>
        <end position="27"/>
    </location>
</feature>
<dbReference type="InterPro" id="IPR014202">
    <property type="entry name" value="Spore_II_R"/>
</dbReference>
<protein>
    <submittedName>
        <fullName evidence="3">Stage II sporulation protein R</fullName>
    </submittedName>
</protein>
<evidence type="ECO:0000313" key="4">
    <source>
        <dbReference type="Proteomes" id="UP000490800"/>
    </source>
</evidence>
<feature type="region of interest" description="Disordered" evidence="1">
    <location>
        <begin position="173"/>
        <end position="199"/>
    </location>
</feature>
<keyword evidence="2" id="KW-0472">Membrane</keyword>
<keyword evidence="2" id="KW-0812">Transmembrane</keyword>
<dbReference type="EMBL" id="RHLK01000030">
    <property type="protein sequence ID" value="MVP02590.1"/>
    <property type="molecule type" value="Genomic_DNA"/>
</dbReference>
<dbReference type="AlphaFoldDB" id="A0A7X3K211"/>
<evidence type="ECO:0000256" key="1">
    <source>
        <dbReference type="SAM" id="MobiDB-lite"/>
    </source>
</evidence>
<feature type="compositionally biased region" description="Low complexity" evidence="1">
    <location>
        <begin position="173"/>
        <end position="189"/>
    </location>
</feature>
<dbReference type="Proteomes" id="UP000490800">
    <property type="component" value="Unassembled WGS sequence"/>
</dbReference>
<name>A0A7X3K211_9BACL</name>
<proteinExistence type="predicted"/>
<dbReference type="OrthoDB" id="9793324at2"/>
<keyword evidence="4" id="KW-1185">Reference proteome</keyword>
<evidence type="ECO:0000313" key="3">
    <source>
        <dbReference type="EMBL" id="MVP02590.1"/>
    </source>
</evidence>
<sequence length="234" mass="25668">MVIRKSYKHLYYTLFAIIIMMMSWEGVRTNAALAEPAIPEQAIRLRILANSDRPEDQAVKSQVRDAILAQMNQWVTGPQTLDEARTIIQENLPLLEKVVAETLQLRGLGNVPYTIELGKVPFPTKMYGNRVYPAGDYEALRVRIGEGKGQNWWCVLFPPLCFVDGVSGEAVAQAAPADGQQDAGAGEKAPQGGNAGEDSTLTAADAAANGDTEVKFFLWEILKSVFGFFMNLFG</sequence>
<reference evidence="3 4" key="1">
    <citation type="journal article" date="2019" name="Microorganisms">
        <title>Paenibacillus lutrae sp. nov., A Chitinolytic Species Isolated from A River Otter in Castril Natural Park, Granada, Spain.</title>
        <authorList>
            <person name="Rodriguez M."/>
            <person name="Reina J.C."/>
            <person name="Bejar V."/>
            <person name="Llamas I."/>
        </authorList>
    </citation>
    <scope>NUCLEOTIDE SEQUENCE [LARGE SCALE GENOMIC DNA]</scope>
    <source>
        <strain evidence="3 4">N10</strain>
    </source>
</reference>
<dbReference type="Pfam" id="PF09551">
    <property type="entry name" value="Spore_II_R"/>
    <property type="match status" value="1"/>
</dbReference>
<organism evidence="3 4">
    <name type="scientific">Paenibacillus lutrae</name>
    <dbReference type="NCBI Taxonomy" id="2078573"/>
    <lineage>
        <taxon>Bacteria</taxon>
        <taxon>Bacillati</taxon>
        <taxon>Bacillota</taxon>
        <taxon>Bacilli</taxon>
        <taxon>Bacillales</taxon>
        <taxon>Paenibacillaceae</taxon>
        <taxon>Paenibacillus</taxon>
    </lineage>
</organism>
<comment type="caution">
    <text evidence="3">The sequence shown here is derived from an EMBL/GenBank/DDBJ whole genome shotgun (WGS) entry which is preliminary data.</text>
</comment>
<evidence type="ECO:0000256" key="2">
    <source>
        <dbReference type="SAM" id="Phobius"/>
    </source>
</evidence>
<accession>A0A7X3K211</accession>
<dbReference type="NCBIfam" id="TIGR02837">
    <property type="entry name" value="spore_II_R"/>
    <property type="match status" value="1"/>
</dbReference>
<dbReference type="RefSeq" id="WP_157338934.1">
    <property type="nucleotide sequence ID" value="NZ_RHLK01000030.1"/>
</dbReference>